<feature type="signal peptide" evidence="8">
    <location>
        <begin position="1"/>
        <end position="24"/>
    </location>
</feature>
<evidence type="ECO:0000256" key="5">
    <source>
        <dbReference type="ARBA" id="ARBA00022692"/>
    </source>
</evidence>
<dbReference type="AlphaFoldDB" id="A0A1E2UV90"/>
<dbReference type="PANTHER" id="PTHR30026">
    <property type="entry name" value="OUTER MEMBRANE PROTEIN TOLC"/>
    <property type="match status" value="1"/>
</dbReference>
<protein>
    <recommendedName>
        <fullName evidence="11">Transporter</fullName>
    </recommendedName>
</protein>
<gene>
    <name evidence="9" type="ORF">A3196_07135</name>
</gene>
<evidence type="ECO:0000313" key="9">
    <source>
        <dbReference type="EMBL" id="ODB98522.1"/>
    </source>
</evidence>
<keyword evidence="6" id="KW-0472">Membrane</keyword>
<evidence type="ECO:0000256" key="4">
    <source>
        <dbReference type="ARBA" id="ARBA00022452"/>
    </source>
</evidence>
<keyword evidence="3" id="KW-0813">Transport</keyword>
<feature type="chain" id="PRO_5009119249" description="Transporter" evidence="8">
    <location>
        <begin position="25"/>
        <end position="433"/>
    </location>
</feature>
<evidence type="ECO:0000313" key="10">
    <source>
        <dbReference type="Proteomes" id="UP000094849"/>
    </source>
</evidence>
<comment type="subcellular location">
    <subcellularLocation>
        <location evidence="1">Cell outer membrane</location>
    </subcellularLocation>
</comment>
<dbReference type="Pfam" id="PF02321">
    <property type="entry name" value="OEP"/>
    <property type="match status" value="1"/>
</dbReference>
<keyword evidence="8" id="KW-0732">Signal</keyword>
<dbReference type="EMBL" id="LVJZ01000003">
    <property type="protein sequence ID" value="ODB98522.1"/>
    <property type="molecule type" value="Genomic_DNA"/>
</dbReference>
<dbReference type="GO" id="GO:0015562">
    <property type="term" value="F:efflux transmembrane transporter activity"/>
    <property type="evidence" value="ECO:0007669"/>
    <property type="project" value="InterPro"/>
</dbReference>
<evidence type="ECO:0008006" key="11">
    <source>
        <dbReference type="Google" id="ProtNLM"/>
    </source>
</evidence>
<keyword evidence="5" id="KW-0812">Transmembrane</keyword>
<evidence type="ECO:0000256" key="1">
    <source>
        <dbReference type="ARBA" id="ARBA00004442"/>
    </source>
</evidence>
<dbReference type="InterPro" id="IPR003423">
    <property type="entry name" value="OMP_efflux"/>
</dbReference>
<comment type="similarity">
    <text evidence="2">Belongs to the outer membrane factor (OMF) (TC 1.B.17) family.</text>
</comment>
<keyword evidence="4" id="KW-1134">Transmembrane beta strand</keyword>
<dbReference type="STRING" id="1818881.A3196_07135"/>
<dbReference type="GO" id="GO:1990281">
    <property type="term" value="C:efflux pump complex"/>
    <property type="evidence" value="ECO:0007669"/>
    <property type="project" value="TreeGrafter"/>
</dbReference>
<name>A0A1E2UV90_9GAMM</name>
<evidence type="ECO:0000256" key="2">
    <source>
        <dbReference type="ARBA" id="ARBA00007613"/>
    </source>
</evidence>
<dbReference type="InterPro" id="IPR051906">
    <property type="entry name" value="TolC-like"/>
</dbReference>
<accession>A0A1E2UV90</accession>
<evidence type="ECO:0000256" key="8">
    <source>
        <dbReference type="SAM" id="SignalP"/>
    </source>
</evidence>
<dbReference type="Proteomes" id="UP000094849">
    <property type="component" value="Unassembled WGS sequence"/>
</dbReference>
<sequence length="433" mass="48744">MSYTACYRRFLLFLLSSICGWAMAVEPLPSPLTLEYALSLADAQHPDRSLADAALAQAEAARHLADSKDDLRVDLSAELRAIEPSEIAIYQTHNDSLARLKISKQLYDFGRTAHALEAADADLESRRWQLMEVRQQRRLDVMARYFNVLLADLENARDTEALSIDYIRFDRARTKNELGRVSDVEMLELESRYQQSRRKMALSGNRQRITRSQLAISLNRPLDLPADLETPSFDAADEVGDVDELVALALSGNPGMQKLRAELQAAQKQLQASESESNPVIRAQLEAAAYERELGGRNPLTAALVFEVPLYQGSRVDADTARQRARVQQKQAELAAYELALRQQVLDYWMELNQLRVAAEEIMVTGDFRDLYLDRSRTLYELDLSSDLGDSMTQIADIQFQQAKNRYQIQLALAHLKALTGGLLEQEKGAGKP</sequence>
<dbReference type="Gene3D" id="1.20.1600.10">
    <property type="entry name" value="Outer membrane efflux proteins (OEP)"/>
    <property type="match status" value="1"/>
</dbReference>
<comment type="caution">
    <text evidence="9">The sequence shown here is derived from an EMBL/GenBank/DDBJ whole genome shotgun (WGS) entry which is preliminary data.</text>
</comment>
<reference evidence="9 10" key="1">
    <citation type="submission" date="2016-03" db="EMBL/GenBank/DDBJ databases">
        <title>Chemosynthetic sulphur-oxidizing symbionts of marine invertebrate animals are capable of nitrogen fixation.</title>
        <authorList>
            <person name="Petersen J.M."/>
            <person name="Kemper A."/>
            <person name="Gruber-Vodicka H."/>
            <person name="Cardini U."/>
            <person name="Geest Mvander."/>
            <person name="Kleiner M."/>
            <person name="Bulgheresi S."/>
            <person name="Fussmann M."/>
            <person name="Herbold C."/>
            <person name="Seah B.K.B."/>
            <person name="Antony C.Paul."/>
            <person name="Liu D."/>
            <person name="Belitz A."/>
            <person name="Weber M."/>
        </authorList>
    </citation>
    <scope>NUCLEOTIDE SEQUENCE [LARGE SCALE GENOMIC DNA]</scope>
    <source>
        <strain evidence="9">G_D</strain>
    </source>
</reference>
<organism evidence="9 10">
    <name type="scientific">Candidatus Thiodiazotropha endoloripes</name>
    <dbReference type="NCBI Taxonomy" id="1818881"/>
    <lineage>
        <taxon>Bacteria</taxon>
        <taxon>Pseudomonadati</taxon>
        <taxon>Pseudomonadota</taxon>
        <taxon>Gammaproteobacteria</taxon>
        <taxon>Chromatiales</taxon>
        <taxon>Sedimenticolaceae</taxon>
        <taxon>Candidatus Thiodiazotropha</taxon>
    </lineage>
</organism>
<evidence type="ECO:0000256" key="3">
    <source>
        <dbReference type="ARBA" id="ARBA00022448"/>
    </source>
</evidence>
<evidence type="ECO:0000256" key="6">
    <source>
        <dbReference type="ARBA" id="ARBA00023136"/>
    </source>
</evidence>
<keyword evidence="7" id="KW-0998">Cell outer membrane</keyword>
<proteinExistence type="inferred from homology"/>
<evidence type="ECO:0000256" key="7">
    <source>
        <dbReference type="ARBA" id="ARBA00023237"/>
    </source>
</evidence>
<keyword evidence="10" id="KW-1185">Reference proteome</keyword>
<dbReference type="GO" id="GO:0009279">
    <property type="term" value="C:cell outer membrane"/>
    <property type="evidence" value="ECO:0007669"/>
    <property type="project" value="UniProtKB-SubCell"/>
</dbReference>
<dbReference type="SUPFAM" id="SSF56954">
    <property type="entry name" value="Outer membrane efflux proteins (OEP)"/>
    <property type="match status" value="1"/>
</dbReference>
<dbReference type="GO" id="GO:0015288">
    <property type="term" value="F:porin activity"/>
    <property type="evidence" value="ECO:0007669"/>
    <property type="project" value="TreeGrafter"/>
</dbReference>
<dbReference type="PANTHER" id="PTHR30026:SF20">
    <property type="entry name" value="OUTER MEMBRANE PROTEIN TOLC"/>
    <property type="match status" value="1"/>
</dbReference>